<dbReference type="OrthoDB" id="2507140at2759"/>
<keyword evidence="2" id="KW-0732">Signal</keyword>
<dbReference type="AlphaFoldDB" id="A0A077WYW5"/>
<name>A0A077WYW5_9FUNG</name>
<organism evidence="3">
    <name type="scientific">Lichtheimia ramosa</name>
    <dbReference type="NCBI Taxonomy" id="688394"/>
    <lineage>
        <taxon>Eukaryota</taxon>
        <taxon>Fungi</taxon>
        <taxon>Fungi incertae sedis</taxon>
        <taxon>Mucoromycota</taxon>
        <taxon>Mucoromycotina</taxon>
        <taxon>Mucoromycetes</taxon>
        <taxon>Mucorales</taxon>
        <taxon>Lichtheimiaceae</taxon>
        <taxon>Lichtheimia</taxon>
    </lineage>
</organism>
<feature type="region of interest" description="Disordered" evidence="1">
    <location>
        <begin position="124"/>
        <end position="155"/>
    </location>
</feature>
<dbReference type="EMBL" id="LK023368">
    <property type="protein sequence ID" value="CDS12801.1"/>
    <property type="molecule type" value="Genomic_DNA"/>
</dbReference>
<evidence type="ECO:0000256" key="2">
    <source>
        <dbReference type="SAM" id="SignalP"/>
    </source>
</evidence>
<proteinExistence type="predicted"/>
<evidence type="ECO:0000313" key="3">
    <source>
        <dbReference type="EMBL" id="CDS12801.1"/>
    </source>
</evidence>
<feature type="chain" id="PRO_5001726641" evidence="2">
    <location>
        <begin position="28"/>
        <end position="186"/>
    </location>
</feature>
<reference evidence="3" key="1">
    <citation type="journal article" date="2014" name="Genome Announc.">
        <title>De novo whole-genome sequence and genome annotation of Lichtheimia ramosa.</title>
        <authorList>
            <person name="Linde J."/>
            <person name="Schwartze V."/>
            <person name="Binder U."/>
            <person name="Lass-Florl C."/>
            <person name="Voigt K."/>
            <person name="Horn F."/>
        </authorList>
    </citation>
    <scope>NUCLEOTIDE SEQUENCE</scope>
    <source>
        <strain evidence="3">JMRC FSU:6197</strain>
    </source>
</reference>
<gene>
    <name evidence="3" type="ORF">LRAMOSA04985</name>
</gene>
<protein>
    <submittedName>
        <fullName evidence="3">Uncharacterized protein</fullName>
    </submittedName>
</protein>
<accession>A0A077WYW5</accession>
<feature type="signal peptide" evidence="2">
    <location>
        <begin position="1"/>
        <end position="27"/>
    </location>
</feature>
<evidence type="ECO:0000256" key="1">
    <source>
        <dbReference type="SAM" id="MobiDB-lite"/>
    </source>
</evidence>
<sequence length="186" mass="20171">MRATERTTTIVIAVAGLLAVANHIAHAQNANCPAQTVFNQCKQNEDNYLRTCKQDGKGMSFDVYTHGTDDESSNPNTEYACLCKWQKAKVSCWDTCPEDSEKETQKTLMMTYCSQPGANVTTLASSMSSMSSKTMSPLPSSSSDSTSASVTPTPDTNTSAAWSIMLRNDQTIGLLVIVLIITSMMM</sequence>